<feature type="region of interest" description="Disordered" evidence="1">
    <location>
        <begin position="1"/>
        <end position="77"/>
    </location>
</feature>
<sequence>MAAALNTSRDELCRNSSAGSTDRSLLTSSPDFLSPPPHDCRRFPQSPLRQAKTRSKSLAATPVSGRLSAEGDEQPTGFPGSLCPHGRPCLAAASHEGSGCVHGHQTSLRAPRLRRARSVSVLVGQNGQVWTQAGDERCPVPTGRQQTAVSLAMDERVIATITQHYYPEGAWGWWICLCAFLVHFLVGGLQGGYALLVVCVHRQYGTPPLPAGEPAAAPVAALSANGLCVKICGPPVPCSFRILLSAAEYPYPAAARIRWL</sequence>
<evidence type="ECO:0000256" key="2">
    <source>
        <dbReference type="SAM" id="Phobius"/>
    </source>
</evidence>
<dbReference type="AlphaFoldDB" id="A0A9J6H1V3"/>
<dbReference type="EMBL" id="JABSTR010000011">
    <property type="protein sequence ID" value="KAH9381307.1"/>
    <property type="molecule type" value="Genomic_DNA"/>
</dbReference>
<reference evidence="3 4" key="1">
    <citation type="journal article" date="2020" name="Cell">
        <title>Large-Scale Comparative Analyses of Tick Genomes Elucidate Their Genetic Diversity and Vector Capacities.</title>
        <authorList>
            <consortium name="Tick Genome and Microbiome Consortium (TIGMIC)"/>
            <person name="Jia N."/>
            <person name="Wang J."/>
            <person name="Shi W."/>
            <person name="Du L."/>
            <person name="Sun Y."/>
            <person name="Zhan W."/>
            <person name="Jiang J.F."/>
            <person name="Wang Q."/>
            <person name="Zhang B."/>
            <person name="Ji P."/>
            <person name="Bell-Sakyi L."/>
            <person name="Cui X.M."/>
            <person name="Yuan T.T."/>
            <person name="Jiang B.G."/>
            <person name="Yang W.F."/>
            <person name="Lam T.T."/>
            <person name="Chang Q.C."/>
            <person name="Ding S.J."/>
            <person name="Wang X.J."/>
            <person name="Zhu J.G."/>
            <person name="Ruan X.D."/>
            <person name="Zhao L."/>
            <person name="Wei J.T."/>
            <person name="Ye R.Z."/>
            <person name="Que T.C."/>
            <person name="Du C.H."/>
            <person name="Zhou Y.H."/>
            <person name="Cheng J.X."/>
            <person name="Dai P.F."/>
            <person name="Guo W.B."/>
            <person name="Han X.H."/>
            <person name="Huang E.J."/>
            <person name="Li L.F."/>
            <person name="Wei W."/>
            <person name="Gao Y.C."/>
            <person name="Liu J.Z."/>
            <person name="Shao H.Z."/>
            <person name="Wang X."/>
            <person name="Wang C.C."/>
            <person name="Yang T.C."/>
            <person name="Huo Q.B."/>
            <person name="Li W."/>
            <person name="Chen H.Y."/>
            <person name="Chen S.E."/>
            <person name="Zhou L.G."/>
            <person name="Ni X.B."/>
            <person name="Tian J.H."/>
            <person name="Sheng Y."/>
            <person name="Liu T."/>
            <person name="Pan Y.S."/>
            <person name="Xia L.Y."/>
            <person name="Li J."/>
            <person name="Zhao F."/>
            <person name="Cao W.C."/>
        </authorList>
    </citation>
    <scope>NUCLEOTIDE SEQUENCE [LARGE SCALE GENOMIC DNA]</scope>
    <source>
        <strain evidence="3">HaeL-2018</strain>
    </source>
</reference>
<feature type="transmembrane region" description="Helical" evidence="2">
    <location>
        <begin position="171"/>
        <end position="196"/>
    </location>
</feature>
<evidence type="ECO:0000256" key="1">
    <source>
        <dbReference type="SAM" id="MobiDB-lite"/>
    </source>
</evidence>
<keyword evidence="4" id="KW-1185">Reference proteome</keyword>
<keyword evidence="2" id="KW-0472">Membrane</keyword>
<name>A0A9J6H1V3_HAELO</name>
<comment type="caution">
    <text evidence="3">The sequence shown here is derived from an EMBL/GenBank/DDBJ whole genome shotgun (WGS) entry which is preliminary data.</text>
</comment>
<keyword evidence="2" id="KW-1133">Transmembrane helix</keyword>
<evidence type="ECO:0008006" key="5">
    <source>
        <dbReference type="Google" id="ProtNLM"/>
    </source>
</evidence>
<accession>A0A9J6H1V3</accession>
<gene>
    <name evidence="3" type="ORF">HPB48_003288</name>
</gene>
<dbReference type="Proteomes" id="UP000821853">
    <property type="component" value="Chromosome 9"/>
</dbReference>
<evidence type="ECO:0000313" key="4">
    <source>
        <dbReference type="Proteomes" id="UP000821853"/>
    </source>
</evidence>
<dbReference type="OMA" id="QAGDERC"/>
<keyword evidence="2" id="KW-0812">Transmembrane</keyword>
<dbReference type="OrthoDB" id="6503871at2759"/>
<organism evidence="3 4">
    <name type="scientific">Haemaphysalis longicornis</name>
    <name type="common">Bush tick</name>
    <dbReference type="NCBI Taxonomy" id="44386"/>
    <lineage>
        <taxon>Eukaryota</taxon>
        <taxon>Metazoa</taxon>
        <taxon>Ecdysozoa</taxon>
        <taxon>Arthropoda</taxon>
        <taxon>Chelicerata</taxon>
        <taxon>Arachnida</taxon>
        <taxon>Acari</taxon>
        <taxon>Parasitiformes</taxon>
        <taxon>Ixodida</taxon>
        <taxon>Ixodoidea</taxon>
        <taxon>Ixodidae</taxon>
        <taxon>Haemaphysalinae</taxon>
        <taxon>Haemaphysalis</taxon>
    </lineage>
</organism>
<evidence type="ECO:0000313" key="3">
    <source>
        <dbReference type="EMBL" id="KAH9381307.1"/>
    </source>
</evidence>
<dbReference type="VEuPathDB" id="VectorBase:HLOH_060971"/>
<proteinExistence type="predicted"/>
<protein>
    <recommendedName>
        <fullName evidence="5">Monocarboxylate transporter</fullName>
    </recommendedName>
</protein>
<feature type="compositionally biased region" description="Polar residues" evidence="1">
    <location>
        <begin position="14"/>
        <end position="31"/>
    </location>
</feature>